<dbReference type="PANTHER" id="PTHR24286:SF53">
    <property type="entry name" value="BETA-AMYRIN 28-OXIDASE-LIKE"/>
    <property type="match status" value="1"/>
</dbReference>
<reference evidence="13" key="1">
    <citation type="submission" date="2016-04" db="EMBL/GenBank/DDBJ databases">
        <title>Cephalotus genome sequencing.</title>
        <authorList>
            <person name="Fukushima K."/>
            <person name="Hasebe M."/>
            <person name="Fang X."/>
        </authorList>
    </citation>
    <scope>NUCLEOTIDE SEQUENCE [LARGE SCALE GENOMIC DNA]</scope>
    <source>
        <strain evidence="13">cv. St1</strain>
    </source>
</reference>
<dbReference type="GO" id="GO:0020037">
    <property type="term" value="F:heme binding"/>
    <property type="evidence" value="ECO:0007669"/>
    <property type="project" value="InterPro"/>
</dbReference>
<keyword evidence="8 9" id="KW-0408">Iron</keyword>
<feature type="binding site" description="axial binding residue" evidence="9">
    <location>
        <position position="431"/>
    </location>
    <ligand>
        <name>heme</name>
        <dbReference type="ChEBI" id="CHEBI:30413"/>
    </ligand>
    <ligandPart>
        <name>Fe</name>
        <dbReference type="ChEBI" id="CHEBI:18248"/>
    </ligandPart>
</feature>
<dbReference type="FunFam" id="1.10.630.10:FF:000022">
    <property type="entry name" value="Taxadiene 5-alpha hydroxylase"/>
    <property type="match status" value="1"/>
</dbReference>
<dbReference type="SUPFAM" id="SSF48264">
    <property type="entry name" value="Cytochrome P450"/>
    <property type="match status" value="1"/>
</dbReference>
<evidence type="ECO:0000256" key="9">
    <source>
        <dbReference type="PIRSR" id="PIRSR602401-1"/>
    </source>
</evidence>
<dbReference type="Pfam" id="PF00067">
    <property type="entry name" value="p450"/>
    <property type="match status" value="1"/>
</dbReference>
<dbReference type="PRINTS" id="PR00385">
    <property type="entry name" value="P450"/>
</dbReference>
<protein>
    <submittedName>
        <fullName evidence="12">p450 domain-containing protein</fullName>
    </submittedName>
</protein>
<keyword evidence="7 10" id="KW-0560">Oxidoreductase</keyword>
<comment type="cofactor">
    <cofactor evidence="1 9">
        <name>heme</name>
        <dbReference type="ChEBI" id="CHEBI:30413"/>
    </cofactor>
</comment>
<dbReference type="GO" id="GO:0005506">
    <property type="term" value="F:iron ion binding"/>
    <property type="evidence" value="ECO:0007669"/>
    <property type="project" value="InterPro"/>
</dbReference>
<dbReference type="PANTHER" id="PTHR24286">
    <property type="entry name" value="CYTOCHROME P450 26"/>
    <property type="match status" value="1"/>
</dbReference>
<evidence type="ECO:0000256" key="11">
    <source>
        <dbReference type="SAM" id="Phobius"/>
    </source>
</evidence>
<evidence type="ECO:0000256" key="3">
    <source>
        <dbReference type="ARBA" id="ARBA00010617"/>
    </source>
</evidence>
<evidence type="ECO:0000256" key="1">
    <source>
        <dbReference type="ARBA" id="ARBA00001971"/>
    </source>
</evidence>
<dbReference type="AlphaFoldDB" id="A0A1Q3BKR7"/>
<dbReference type="GO" id="GO:0016020">
    <property type="term" value="C:membrane"/>
    <property type="evidence" value="ECO:0007669"/>
    <property type="project" value="UniProtKB-SubCell"/>
</dbReference>
<evidence type="ECO:0000256" key="10">
    <source>
        <dbReference type="RuleBase" id="RU000461"/>
    </source>
</evidence>
<dbReference type="PROSITE" id="PS00086">
    <property type="entry name" value="CYTOCHROME_P450"/>
    <property type="match status" value="1"/>
</dbReference>
<dbReference type="FunCoup" id="A0A1Q3BKR7">
    <property type="interactions" value="123"/>
</dbReference>
<evidence type="ECO:0000256" key="4">
    <source>
        <dbReference type="ARBA" id="ARBA00022692"/>
    </source>
</evidence>
<dbReference type="InParanoid" id="A0A1Q3BKR7"/>
<dbReference type="OrthoDB" id="3945418at2759"/>
<comment type="caution">
    <text evidence="12">The sequence shown here is derived from an EMBL/GenBank/DDBJ whole genome shotgun (WGS) entry which is preliminary data.</text>
</comment>
<dbReference type="GO" id="GO:0004497">
    <property type="term" value="F:monooxygenase activity"/>
    <property type="evidence" value="ECO:0007669"/>
    <property type="project" value="UniProtKB-KW"/>
</dbReference>
<comment type="subcellular location">
    <subcellularLocation>
        <location evidence="2">Membrane</location>
        <topology evidence="2">Single-pass membrane protein</topology>
    </subcellularLocation>
</comment>
<dbReference type="InterPro" id="IPR036396">
    <property type="entry name" value="Cyt_P450_sf"/>
</dbReference>
<evidence type="ECO:0000256" key="8">
    <source>
        <dbReference type="ARBA" id="ARBA00023004"/>
    </source>
</evidence>
<evidence type="ECO:0000256" key="6">
    <source>
        <dbReference type="ARBA" id="ARBA00022989"/>
    </source>
</evidence>
<dbReference type="GO" id="GO:0016705">
    <property type="term" value="F:oxidoreductase activity, acting on paired donors, with incorporation or reduction of molecular oxygen"/>
    <property type="evidence" value="ECO:0007669"/>
    <property type="project" value="InterPro"/>
</dbReference>
<dbReference type="Proteomes" id="UP000187406">
    <property type="component" value="Unassembled WGS sequence"/>
</dbReference>
<dbReference type="CDD" id="cd11043">
    <property type="entry name" value="CYP90-like"/>
    <property type="match status" value="1"/>
</dbReference>
<keyword evidence="11" id="KW-0472">Membrane</keyword>
<dbReference type="STRING" id="3775.A0A1Q3BKR7"/>
<keyword evidence="4 11" id="KW-0812">Transmembrane</keyword>
<dbReference type="InterPro" id="IPR001128">
    <property type="entry name" value="Cyt_P450"/>
</dbReference>
<evidence type="ECO:0000256" key="5">
    <source>
        <dbReference type="ARBA" id="ARBA00022723"/>
    </source>
</evidence>
<evidence type="ECO:0000313" key="12">
    <source>
        <dbReference type="EMBL" id="GAV68626.1"/>
    </source>
</evidence>
<keyword evidence="13" id="KW-1185">Reference proteome</keyword>
<dbReference type="GO" id="GO:0016125">
    <property type="term" value="P:sterol metabolic process"/>
    <property type="evidence" value="ECO:0007669"/>
    <property type="project" value="TreeGrafter"/>
</dbReference>
<keyword evidence="10" id="KW-0503">Monooxygenase</keyword>
<sequence>MDVESFTPYLLHFVVLSVSLALIYLVCNHKSNKNTTTNLPLGSKGLPFIGETLAYIWASSKGVPEKFINDRKAKFSPDVFRTSLLGENMVVFCGSAGNKFIFSNQDKYVTSWWPTSVKKTLMFPSTTKTSAKDESNKLRSFLPPFLKPETLQHYVPIMDSMAKQHLDEFWSPFKQVKAFSLSKKYTFGLACHFFISLDDPVEIAKLAEPYERSNGRLSVPINLPGTSYNRAMKATKVIRSVLLEIVRKRHAEFTKNKDSCPQDLLTNMLLDRDENGEPMHEFDIVNKIIALFIASHETSSTAVAFFVGYLAEYPHIYEAVRKEQMEIAKSKAPGDLLKWEDIQRMKYSWCVACEAMRLLPPANGGFREAITDFTYKGFTIPKGWKTYWTVHSTNKNPQYYPEPEKFDPSRFEGDGPAPYTYVPFGGGPKMCPGKEFARLEILVFIHNLVTRFKLEKLSPNERITFIATPTPMEGLPIGLKPHQTPIA</sequence>
<organism evidence="12 13">
    <name type="scientific">Cephalotus follicularis</name>
    <name type="common">Albany pitcher plant</name>
    <dbReference type="NCBI Taxonomy" id="3775"/>
    <lineage>
        <taxon>Eukaryota</taxon>
        <taxon>Viridiplantae</taxon>
        <taxon>Streptophyta</taxon>
        <taxon>Embryophyta</taxon>
        <taxon>Tracheophyta</taxon>
        <taxon>Spermatophyta</taxon>
        <taxon>Magnoliopsida</taxon>
        <taxon>eudicotyledons</taxon>
        <taxon>Gunneridae</taxon>
        <taxon>Pentapetalae</taxon>
        <taxon>rosids</taxon>
        <taxon>fabids</taxon>
        <taxon>Oxalidales</taxon>
        <taxon>Cephalotaceae</taxon>
        <taxon>Cephalotus</taxon>
    </lineage>
</organism>
<dbReference type="EMBL" id="BDDD01000647">
    <property type="protein sequence ID" value="GAV68626.1"/>
    <property type="molecule type" value="Genomic_DNA"/>
</dbReference>
<dbReference type="Gene3D" id="1.10.630.10">
    <property type="entry name" value="Cytochrome P450"/>
    <property type="match status" value="1"/>
</dbReference>
<dbReference type="InterPro" id="IPR002401">
    <property type="entry name" value="Cyt_P450_E_grp-I"/>
</dbReference>
<name>A0A1Q3BKR7_CEPFO</name>
<comment type="similarity">
    <text evidence="3 10">Belongs to the cytochrome P450 family.</text>
</comment>
<keyword evidence="6 11" id="KW-1133">Transmembrane helix</keyword>
<proteinExistence type="inferred from homology"/>
<evidence type="ECO:0000256" key="2">
    <source>
        <dbReference type="ARBA" id="ARBA00004167"/>
    </source>
</evidence>
<keyword evidence="9 10" id="KW-0349">Heme</keyword>
<gene>
    <name evidence="12" type="ORF">CFOL_v3_12129</name>
</gene>
<dbReference type="PRINTS" id="PR00463">
    <property type="entry name" value="EP450I"/>
</dbReference>
<evidence type="ECO:0000313" key="13">
    <source>
        <dbReference type="Proteomes" id="UP000187406"/>
    </source>
</evidence>
<accession>A0A1Q3BKR7</accession>
<keyword evidence="5 9" id="KW-0479">Metal-binding</keyword>
<evidence type="ECO:0000256" key="7">
    <source>
        <dbReference type="ARBA" id="ARBA00023002"/>
    </source>
</evidence>
<feature type="transmembrane region" description="Helical" evidence="11">
    <location>
        <begin position="6"/>
        <end position="27"/>
    </location>
</feature>
<dbReference type="InterPro" id="IPR017972">
    <property type="entry name" value="Cyt_P450_CS"/>
</dbReference>